<gene>
    <name evidence="2" type="ORF">PXEA_LOCUS36451</name>
</gene>
<feature type="transmembrane region" description="Helical" evidence="1">
    <location>
        <begin position="34"/>
        <end position="55"/>
    </location>
</feature>
<protein>
    <submittedName>
        <fullName evidence="2">Uncharacterized protein</fullName>
    </submittedName>
</protein>
<evidence type="ECO:0000313" key="3">
    <source>
        <dbReference type="Proteomes" id="UP000784294"/>
    </source>
</evidence>
<proteinExistence type="predicted"/>
<evidence type="ECO:0000313" key="2">
    <source>
        <dbReference type="EMBL" id="VEL43011.1"/>
    </source>
</evidence>
<organism evidence="2 3">
    <name type="scientific">Protopolystoma xenopodis</name>
    <dbReference type="NCBI Taxonomy" id="117903"/>
    <lineage>
        <taxon>Eukaryota</taxon>
        <taxon>Metazoa</taxon>
        <taxon>Spiralia</taxon>
        <taxon>Lophotrochozoa</taxon>
        <taxon>Platyhelminthes</taxon>
        <taxon>Monogenea</taxon>
        <taxon>Polyopisthocotylea</taxon>
        <taxon>Polystomatidea</taxon>
        <taxon>Polystomatidae</taxon>
        <taxon>Protopolystoma</taxon>
    </lineage>
</organism>
<evidence type="ECO:0000256" key="1">
    <source>
        <dbReference type="SAM" id="Phobius"/>
    </source>
</evidence>
<dbReference type="AlphaFoldDB" id="A0A448XRC3"/>
<reference evidence="2" key="1">
    <citation type="submission" date="2018-11" db="EMBL/GenBank/DDBJ databases">
        <authorList>
            <consortium name="Pathogen Informatics"/>
        </authorList>
    </citation>
    <scope>NUCLEOTIDE SEQUENCE</scope>
</reference>
<keyword evidence="1" id="KW-1133">Transmembrane helix</keyword>
<keyword evidence="1" id="KW-0472">Membrane</keyword>
<accession>A0A448XRC3</accession>
<comment type="caution">
    <text evidence="2">The sequence shown here is derived from an EMBL/GenBank/DDBJ whole genome shotgun (WGS) entry which is preliminary data.</text>
</comment>
<dbReference type="Proteomes" id="UP000784294">
    <property type="component" value="Unassembled WGS sequence"/>
</dbReference>
<sequence length="151" mass="17366">MMRKASLIKIQMIEDCAESRISLFSEASGNRRRLLLMVFFIYVCIKIIFFTFHFLNFPDPASFKAAYCLLPNRLTSCASLGIRHSPIWANLRLFFSATHCHFDAQFGFIGLDSLASTQFHQSDNPTDSLFDFDLNLQFCVSLFYPISSSRH</sequence>
<keyword evidence="3" id="KW-1185">Reference proteome</keyword>
<dbReference type="EMBL" id="CAAALY010278181">
    <property type="protein sequence ID" value="VEL43011.1"/>
    <property type="molecule type" value="Genomic_DNA"/>
</dbReference>
<name>A0A448XRC3_9PLAT</name>
<keyword evidence="1" id="KW-0812">Transmembrane</keyword>